<name>A0A812NAD4_9DINO</name>
<evidence type="ECO:0000313" key="4">
    <source>
        <dbReference type="Proteomes" id="UP000604046"/>
    </source>
</evidence>
<sequence length="587" mass="65418">MAEPSSHKPFLASPAIEDPVQIELVSSHAESLTCRVKNDLAYAVEVKLEDSDVWEVLYPTCCLELDASSDLQVSVRLRDDAEIRGVCETARPGITLCTSTDFGPFYVAAATFIIDEKTAALREAVLREDRKREMGRALTRSVDRAWVRTKSEMMYMLAVVATLLLALMIFCTVWAFREERQLQAAGLGLAATLLCCCTCGAMDGSARSGQADMESVRAVRPSLAGVGRSNAEYFEPSQTLYLLYICLFVISCICTAAMTVAFRMKGFVWQIVLLWLFPLVAGCCFCCNLEDQRRACCCLSWPELLARWVGCHRVIAKLKRPGKEALQRAILDTNQKTIVFEGNVIPGRNTVSSWPGKYESAWDTLVKRSRQDGLSAAVVFLPQGSEHFGVHDEIPKEDANGLPPHLTRGCWCIPLYGEEKPWGCRWWSRWIENIERAVEQGATLEVYYFNKMVGKGKVQSFITAGEEHLRREEIFNRKSDFKKSDSFLQALQAGLGKLPTDKGPDSSSPYSREEHRLFLSWLPEQDRRFLEESEGLGNSQKAEVAWLERKGYDYVEKEVDALAPTGPATPATSSSVPSDSPGTSCSA</sequence>
<dbReference type="AlphaFoldDB" id="A0A812NAD4"/>
<gene>
    <name evidence="3" type="ORF">SNAT2548_LOCUS14762</name>
</gene>
<keyword evidence="4" id="KW-1185">Reference proteome</keyword>
<keyword evidence="2" id="KW-1133">Transmembrane helix</keyword>
<keyword evidence="2" id="KW-0812">Transmembrane</keyword>
<proteinExistence type="predicted"/>
<organism evidence="3 4">
    <name type="scientific">Symbiodinium natans</name>
    <dbReference type="NCBI Taxonomy" id="878477"/>
    <lineage>
        <taxon>Eukaryota</taxon>
        <taxon>Sar</taxon>
        <taxon>Alveolata</taxon>
        <taxon>Dinophyceae</taxon>
        <taxon>Suessiales</taxon>
        <taxon>Symbiodiniaceae</taxon>
        <taxon>Symbiodinium</taxon>
    </lineage>
</organism>
<reference evidence="3" key="1">
    <citation type="submission" date="2021-02" db="EMBL/GenBank/DDBJ databases">
        <authorList>
            <person name="Dougan E. K."/>
            <person name="Rhodes N."/>
            <person name="Thang M."/>
            <person name="Chan C."/>
        </authorList>
    </citation>
    <scope>NUCLEOTIDE SEQUENCE</scope>
</reference>
<accession>A0A812NAD4</accession>
<dbReference type="Proteomes" id="UP000604046">
    <property type="component" value="Unassembled WGS sequence"/>
</dbReference>
<evidence type="ECO:0000256" key="1">
    <source>
        <dbReference type="SAM" id="MobiDB-lite"/>
    </source>
</evidence>
<protein>
    <submittedName>
        <fullName evidence="3">Uncharacterized protein</fullName>
    </submittedName>
</protein>
<feature type="region of interest" description="Disordered" evidence="1">
    <location>
        <begin position="561"/>
        <end position="587"/>
    </location>
</feature>
<evidence type="ECO:0000256" key="2">
    <source>
        <dbReference type="SAM" id="Phobius"/>
    </source>
</evidence>
<evidence type="ECO:0000313" key="3">
    <source>
        <dbReference type="EMBL" id="CAE7278416.1"/>
    </source>
</evidence>
<feature type="transmembrane region" description="Helical" evidence="2">
    <location>
        <begin position="267"/>
        <end position="287"/>
    </location>
</feature>
<comment type="caution">
    <text evidence="3">The sequence shown here is derived from an EMBL/GenBank/DDBJ whole genome shotgun (WGS) entry which is preliminary data.</text>
</comment>
<feature type="transmembrane region" description="Helical" evidence="2">
    <location>
        <begin position="154"/>
        <end position="176"/>
    </location>
</feature>
<keyword evidence="2" id="KW-0472">Membrane</keyword>
<feature type="transmembrane region" description="Helical" evidence="2">
    <location>
        <begin position="241"/>
        <end position="261"/>
    </location>
</feature>
<dbReference type="EMBL" id="CAJNDS010001779">
    <property type="protein sequence ID" value="CAE7278416.1"/>
    <property type="molecule type" value="Genomic_DNA"/>
</dbReference>